<protein>
    <recommendedName>
        <fullName evidence="4">Ig-like domain-containing protein</fullName>
    </recommendedName>
</protein>
<keyword evidence="3" id="KW-0732">Signal</keyword>
<feature type="chain" id="PRO_5042521255" description="Ig-like domain-containing protein" evidence="3">
    <location>
        <begin position="27"/>
        <end position="566"/>
    </location>
</feature>
<evidence type="ECO:0000256" key="1">
    <source>
        <dbReference type="ARBA" id="ARBA00023157"/>
    </source>
</evidence>
<dbReference type="CDD" id="cd00096">
    <property type="entry name" value="Ig"/>
    <property type="match status" value="1"/>
</dbReference>
<feature type="domain" description="Ig-like" evidence="4">
    <location>
        <begin position="134"/>
        <end position="238"/>
    </location>
</feature>
<evidence type="ECO:0000313" key="5">
    <source>
        <dbReference type="EnsemblMetazoa" id="ENSAATROPP010479"/>
    </source>
</evidence>
<evidence type="ECO:0000256" key="2">
    <source>
        <dbReference type="SAM" id="Phobius"/>
    </source>
</evidence>
<dbReference type="SUPFAM" id="SSF48726">
    <property type="entry name" value="Immunoglobulin"/>
    <property type="match status" value="2"/>
</dbReference>
<dbReference type="Proteomes" id="UP000075880">
    <property type="component" value="Unassembled WGS sequence"/>
</dbReference>
<accession>A0AAG5DHX1</accession>
<dbReference type="Gene3D" id="2.60.40.10">
    <property type="entry name" value="Immunoglobulins"/>
    <property type="match status" value="2"/>
</dbReference>
<sequence length="566" mass="60500">MSSKMQTLFLTSLLAAFAAFTAFASAQVVDTEPRMITVVENQENVNLHCRIGRSTNLCLIQVPGFAQFSASPTEPSPVAGLKYFGEGYERGSCGVTIERVTADNSGNMTCTLLVGGKTVMGAIEIVVAFPPEQPFIEARSANLDQVVVDSKLTFDCEAARGNPAATISWFLDNEQIYEGVRPVEPEENFDEVSGKRFFTARSSLTRSIRAEDNGKRLTCQAEHMAYPKGASRTDLVLNVNFQPQALPDQTVYGLQLGRTATASLVINANPPPIVMWNIDGVDYHQGSENGRYAVAIPEALGNNRYNVTLTIAGLTLEDLSKMYTLRASNSFGVEEYRVMLRSQDEVINESSGVGIGEIVGLVLAVLIVLTAVALILVARATGRWCFRGKGSSTSTSAAKIGETDTTDNGVGETMLPLPPGSAAAANGRSAVASRSPSEVVVDCRQPSMERPAAGDVNASILRPFNLRSNPFDGSLYLTGPSAGREPQYSVNSSNFDNASVLSDSSSTVTGYGAVGDPNQVGLPSSAAAGAGQKRWIPHQQRELLEKQAQLLLSGAAIKRKRETEIL</sequence>
<keyword evidence="1" id="KW-1015">Disulfide bond</keyword>
<name>A0AAG5DHX1_ANOAO</name>
<evidence type="ECO:0000256" key="3">
    <source>
        <dbReference type="SAM" id="SignalP"/>
    </source>
</evidence>
<feature type="transmembrane region" description="Helical" evidence="2">
    <location>
        <begin position="358"/>
        <end position="378"/>
    </location>
</feature>
<dbReference type="Pfam" id="PF08205">
    <property type="entry name" value="C2-set_2"/>
    <property type="match status" value="1"/>
</dbReference>
<dbReference type="InterPro" id="IPR013783">
    <property type="entry name" value="Ig-like_fold"/>
</dbReference>
<organism evidence="5 6">
    <name type="scientific">Anopheles atroparvus</name>
    <name type="common">European mosquito</name>
    <dbReference type="NCBI Taxonomy" id="41427"/>
    <lineage>
        <taxon>Eukaryota</taxon>
        <taxon>Metazoa</taxon>
        <taxon>Ecdysozoa</taxon>
        <taxon>Arthropoda</taxon>
        <taxon>Hexapoda</taxon>
        <taxon>Insecta</taxon>
        <taxon>Pterygota</taxon>
        <taxon>Neoptera</taxon>
        <taxon>Endopterygota</taxon>
        <taxon>Diptera</taxon>
        <taxon>Nematocera</taxon>
        <taxon>Culicoidea</taxon>
        <taxon>Culicidae</taxon>
        <taxon>Anophelinae</taxon>
        <taxon>Anopheles</taxon>
    </lineage>
</organism>
<keyword evidence="2" id="KW-0812">Transmembrane</keyword>
<keyword evidence="2" id="KW-0472">Membrane</keyword>
<dbReference type="PROSITE" id="PS50835">
    <property type="entry name" value="IG_LIKE"/>
    <property type="match status" value="1"/>
</dbReference>
<evidence type="ECO:0000313" key="6">
    <source>
        <dbReference type="Proteomes" id="UP000075880"/>
    </source>
</evidence>
<evidence type="ECO:0000259" key="4">
    <source>
        <dbReference type="PROSITE" id="PS50835"/>
    </source>
</evidence>
<dbReference type="InterPro" id="IPR013162">
    <property type="entry name" value="CD80_C2-set"/>
</dbReference>
<keyword evidence="2" id="KW-1133">Transmembrane helix</keyword>
<reference evidence="5" key="1">
    <citation type="submission" date="2024-04" db="UniProtKB">
        <authorList>
            <consortium name="EnsemblMetazoa"/>
        </authorList>
    </citation>
    <scope>IDENTIFICATION</scope>
    <source>
        <strain evidence="5">EBRO</strain>
    </source>
</reference>
<keyword evidence="6" id="KW-1185">Reference proteome</keyword>
<proteinExistence type="predicted"/>
<dbReference type="EnsemblMetazoa" id="ENSAATROPT011583">
    <property type="protein sequence ID" value="ENSAATROPP010479"/>
    <property type="gene ID" value="ENSAATROPG009422"/>
</dbReference>
<dbReference type="AlphaFoldDB" id="A0AAG5DHX1"/>
<feature type="signal peptide" evidence="3">
    <location>
        <begin position="1"/>
        <end position="26"/>
    </location>
</feature>
<dbReference type="PANTHER" id="PTHR45889:SF8">
    <property type="entry name" value="IG-LIKE DOMAIN-CONTAINING PROTEIN"/>
    <property type="match status" value="1"/>
</dbReference>
<dbReference type="InterPro" id="IPR036179">
    <property type="entry name" value="Ig-like_dom_sf"/>
</dbReference>
<dbReference type="InterPro" id="IPR007110">
    <property type="entry name" value="Ig-like_dom"/>
</dbReference>
<dbReference type="PANTHER" id="PTHR45889">
    <property type="entry name" value="IG-LIKE DOMAIN-CONTAINING PROTEIN"/>
    <property type="match status" value="1"/>
</dbReference>